<proteinExistence type="predicted"/>
<dbReference type="AlphaFoldDB" id="A0A284R9F0"/>
<evidence type="ECO:0000313" key="1">
    <source>
        <dbReference type="EMBL" id="SJL05363.1"/>
    </source>
</evidence>
<dbReference type="Proteomes" id="UP000219338">
    <property type="component" value="Unassembled WGS sequence"/>
</dbReference>
<gene>
    <name evidence="1" type="ORF">ARMOST_08730</name>
</gene>
<reference evidence="2" key="1">
    <citation type="journal article" date="2017" name="Nat. Ecol. Evol.">
        <title>Genome expansion and lineage-specific genetic innovations in the forest pathogenic fungi Armillaria.</title>
        <authorList>
            <person name="Sipos G."/>
            <person name="Prasanna A.N."/>
            <person name="Walter M.C."/>
            <person name="O'Connor E."/>
            <person name="Balint B."/>
            <person name="Krizsan K."/>
            <person name="Kiss B."/>
            <person name="Hess J."/>
            <person name="Varga T."/>
            <person name="Slot J."/>
            <person name="Riley R."/>
            <person name="Boka B."/>
            <person name="Rigling D."/>
            <person name="Barry K."/>
            <person name="Lee J."/>
            <person name="Mihaltcheva S."/>
            <person name="LaButti K."/>
            <person name="Lipzen A."/>
            <person name="Waldron R."/>
            <person name="Moloney N.M."/>
            <person name="Sperisen C."/>
            <person name="Kredics L."/>
            <person name="Vagvoelgyi C."/>
            <person name="Patrignani A."/>
            <person name="Fitzpatrick D."/>
            <person name="Nagy I."/>
            <person name="Doyle S."/>
            <person name="Anderson J.B."/>
            <person name="Grigoriev I.V."/>
            <person name="Gueldener U."/>
            <person name="Muensterkoetter M."/>
            <person name="Nagy L.G."/>
        </authorList>
    </citation>
    <scope>NUCLEOTIDE SEQUENCE [LARGE SCALE GENOMIC DNA]</scope>
    <source>
        <strain evidence="2">C18/9</strain>
    </source>
</reference>
<organism evidence="1 2">
    <name type="scientific">Armillaria ostoyae</name>
    <name type="common">Armillaria root rot fungus</name>
    <dbReference type="NCBI Taxonomy" id="47428"/>
    <lineage>
        <taxon>Eukaryota</taxon>
        <taxon>Fungi</taxon>
        <taxon>Dikarya</taxon>
        <taxon>Basidiomycota</taxon>
        <taxon>Agaricomycotina</taxon>
        <taxon>Agaricomycetes</taxon>
        <taxon>Agaricomycetidae</taxon>
        <taxon>Agaricales</taxon>
        <taxon>Marasmiineae</taxon>
        <taxon>Physalacriaceae</taxon>
        <taxon>Armillaria</taxon>
    </lineage>
</organism>
<evidence type="ECO:0000313" key="2">
    <source>
        <dbReference type="Proteomes" id="UP000219338"/>
    </source>
</evidence>
<name>A0A284R9F0_ARMOS</name>
<dbReference type="OrthoDB" id="3043316at2759"/>
<dbReference type="STRING" id="47428.A0A284R9F0"/>
<protein>
    <submittedName>
        <fullName evidence="1">Uncharacterized protein</fullName>
    </submittedName>
</protein>
<sequence>MLPMQEKAVPVRGPITAQCTGTGYVVVRHVPGASEDYLTPQPPDPAILGEKPHTNCADDSHVEFRVSAYLGGALVAYFGNWWGDESADEDVDHFERGRGEDGMDLRVVGRVGGKGVDCGGLLGRGSGAWMSGKALAYMALGKDVDWLPARFAKVGKGKHRVLIRIYVGISEQSIPRLRALAHPLLPVISILPPDPTARAYETAPISIAGIQSLFRPFALGSLPSDAMPSVRLIKMLPLPHTTYNALQISRWPRAPIDIQG</sequence>
<keyword evidence="2" id="KW-1185">Reference proteome</keyword>
<dbReference type="EMBL" id="FUEG01000006">
    <property type="protein sequence ID" value="SJL05363.1"/>
    <property type="molecule type" value="Genomic_DNA"/>
</dbReference>
<accession>A0A284R9F0</accession>